<dbReference type="Gene3D" id="3.40.50.1000">
    <property type="entry name" value="HAD superfamily/HAD-like"/>
    <property type="match status" value="1"/>
</dbReference>
<evidence type="ECO:0000256" key="2">
    <source>
        <dbReference type="ARBA" id="ARBA00022723"/>
    </source>
</evidence>
<evidence type="ECO:0000256" key="3">
    <source>
        <dbReference type="ARBA" id="ARBA00022801"/>
    </source>
</evidence>
<evidence type="ECO:0000313" key="5">
    <source>
        <dbReference type="EMBL" id="MDX8417413.1"/>
    </source>
</evidence>
<dbReference type="InterPro" id="IPR023198">
    <property type="entry name" value="PGP-like_dom2"/>
</dbReference>
<dbReference type="PRINTS" id="PR00413">
    <property type="entry name" value="HADHALOGNASE"/>
</dbReference>
<dbReference type="GO" id="GO:0016787">
    <property type="term" value="F:hydrolase activity"/>
    <property type="evidence" value="ECO:0007669"/>
    <property type="project" value="UniProtKB-KW"/>
</dbReference>
<dbReference type="InterPro" id="IPR051400">
    <property type="entry name" value="HAD-like_hydrolase"/>
</dbReference>
<dbReference type="SUPFAM" id="SSF56784">
    <property type="entry name" value="HAD-like"/>
    <property type="match status" value="1"/>
</dbReference>
<dbReference type="EMBL" id="JALBUS010000007">
    <property type="protein sequence ID" value="MDX8417413.1"/>
    <property type="molecule type" value="Genomic_DNA"/>
</dbReference>
<gene>
    <name evidence="5" type="ORF">MOZ64_06110</name>
</gene>
<dbReference type="NCBIfam" id="TIGR01549">
    <property type="entry name" value="HAD-SF-IA-v1"/>
    <property type="match status" value="1"/>
</dbReference>
<keyword evidence="4" id="KW-0460">Magnesium</keyword>
<dbReference type="PANTHER" id="PTHR46470:SF2">
    <property type="entry name" value="GLYCERALDEHYDE 3-PHOSPHATE PHOSPHATASE"/>
    <property type="match status" value="1"/>
</dbReference>
<dbReference type="SFLD" id="SFLDG01129">
    <property type="entry name" value="C1.5:_HAD__Beta-PGM__Phosphata"/>
    <property type="match status" value="1"/>
</dbReference>
<dbReference type="SFLD" id="SFLDS00003">
    <property type="entry name" value="Haloacid_Dehalogenase"/>
    <property type="match status" value="1"/>
</dbReference>
<dbReference type="Proteomes" id="UP001285244">
    <property type="component" value="Unassembled WGS sequence"/>
</dbReference>
<accession>A0ABU4WMF8</accession>
<dbReference type="InterPro" id="IPR006439">
    <property type="entry name" value="HAD-SF_hydro_IA"/>
</dbReference>
<protein>
    <submittedName>
        <fullName evidence="5">HAD family hydrolase</fullName>
    </submittedName>
</protein>
<evidence type="ECO:0000313" key="6">
    <source>
        <dbReference type="Proteomes" id="UP001285244"/>
    </source>
</evidence>
<name>A0ABU4WMF8_9FIRM</name>
<comment type="caution">
    <text evidence="5">The sequence shown here is derived from an EMBL/GenBank/DDBJ whole genome shotgun (WGS) entry which is preliminary data.</text>
</comment>
<keyword evidence="3 5" id="KW-0378">Hydrolase</keyword>
<dbReference type="InterPro" id="IPR036412">
    <property type="entry name" value="HAD-like_sf"/>
</dbReference>
<evidence type="ECO:0000256" key="1">
    <source>
        <dbReference type="ARBA" id="ARBA00001946"/>
    </source>
</evidence>
<dbReference type="PANTHER" id="PTHR46470">
    <property type="entry name" value="N-ACYLNEURAMINATE-9-PHOSPHATASE"/>
    <property type="match status" value="1"/>
</dbReference>
<sequence length="236" mass="27472">MKFCFDCDDTLYDLQDPFRKCIAQFFPDYEGDLEEFYRIYREYGDEVFDLLQNDTITVDDSGIYRIYASSQALGLEMSLEQAADFQDLYRENQHHIQMAPSYHEYFKNTSSEIAILTNGFDDHQRMKLKALDVFAYFAPDHVYTSGQLGYAKPDPQAFQAIAKYTHTNISDWYYIGDNYINDMKGAKGAGMHTIHLNRHHQMEGDAADYVVYTEEQLIALLKKLENRGYVVSNEDL</sequence>
<organism evidence="5 6">
    <name type="scientific">Absicoccus intestinalis</name>
    <dbReference type="NCBI Taxonomy" id="2926319"/>
    <lineage>
        <taxon>Bacteria</taxon>
        <taxon>Bacillati</taxon>
        <taxon>Bacillota</taxon>
        <taxon>Erysipelotrichia</taxon>
        <taxon>Erysipelotrichales</taxon>
        <taxon>Erysipelotrichaceae</taxon>
        <taxon>Absicoccus</taxon>
    </lineage>
</organism>
<reference evidence="5 6" key="1">
    <citation type="submission" date="2022-03" db="EMBL/GenBank/DDBJ databases">
        <title>Novel taxa within the pig intestine.</title>
        <authorList>
            <person name="Wylensek D."/>
            <person name="Bishof K."/>
            <person name="Afrizal A."/>
            <person name="Clavel T."/>
        </authorList>
    </citation>
    <scope>NUCLEOTIDE SEQUENCE [LARGE SCALE GENOMIC DNA]</scope>
    <source>
        <strain evidence="5 6">Cla-KB-P134</strain>
    </source>
</reference>
<keyword evidence="2" id="KW-0479">Metal-binding</keyword>
<evidence type="ECO:0000256" key="4">
    <source>
        <dbReference type="ARBA" id="ARBA00022842"/>
    </source>
</evidence>
<dbReference type="InterPro" id="IPR023214">
    <property type="entry name" value="HAD_sf"/>
</dbReference>
<dbReference type="Pfam" id="PF00702">
    <property type="entry name" value="Hydrolase"/>
    <property type="match status" value="1"/>
</dbReference>
<keyword evidence="6" id="KW-1185">Reference proteome</keyword>
<dbReference type="Gene3D" id="1.10.150.240">
    <property type="entry name" value="Putative phosphatase, domain 2"/>
    <property type="match status" value="1"/>
</dbReference>
<dbReference type="RefSeq" id="WP_320325709.1">
    <property type="nucleotide sequence ID" value="NZ_JALBUS010000007.1"/>
</dbReference>
<proteinExistence type="predicted"/>
<comment type="cofactor">
    <cofactor evidence="1">
        <name>Mg(2+)</name>
        <dbReference type="ChEBI" id="CHEBI:18420"/>
    </cofactor>
</comment>